<feature type="signal peptide" evidence="1">
    <location>
        <begin position="1"/>
        <end position="22"/>
    </location>
</feature>
<keyword evidence="3" id="KW-1185">Reference proteome</keyword>
<gene>
    <name evidence="2" type="ORF">K431DRAFT_244537</name>
</gene>
<proteinExistence type="predicted"/>
<feature type="chain" id="PRO_5040270536" description="Granulins domain-containing protein" evidence="1">
    <location>
        <begin position="23"/>
        <end position="209"/>
    </location>
</feature>
<keyword evidence="1" id="KW-0732">Signal</keyword>
<evidence type="ECO:0000256" key="1">
    <source>
        <dbReference type="SAM" id="SignalP"/>
    </source>
</evidence>
<name>A0A9P4URG2_9PEZI</name>
<protein>
    <recommendedName>
        <fullName evidence="4">Granulins domain-containing protein</fullName>
    </recommendedName>
</protein>
<dbReference type="Proteomes" id="UP000799441">
    <property type="component" value="Unassembled WGS sequence"/>
</dbReference>
<comment type="caution">
    <text evidence="2">The sequence shown here is derived from an EMBL/GenBank/DDBJ whole genome shotgun (WGS) entry which is preliminary data.</text>
</comment>
<dbReference type="OrthoDB" id="5410926at2759"/>
<accession>A0A9P4URG2</accession>
<dbReference type="PANTHER" id="PTHR39599:SF1">
    <property type="entry name" value="GPI-ANCHORED PROTEIN (EUROFUNG)"/>
    <property type="match status" value="1"/>
</dbReference>
<sequence>MRHVALQQLSTVLLLSLSLTSAAIQLPEFRPFTTAFVPSFDPTLAAENNETAHQDLKRQNSNACPNNYDSCANLGAPSVCCDSDAVCSADFAGHVACCPKGAACSGVVSGVITAGTLSDGSLVGGGAAAATETGTSETTTAFVPATTTSNGLVQASTVPTGYNTDSSGQTTGFIFDGQSNVATPGAAARGPEMPLLAVAIIRLLQYLPI</sequence>
<evidence type="ECO:0000313" key="3">
    <source>
        <dbReference type="Proteomes" id="UP000799441"/>
    </source>
</evidence>
<evidence type="ECO:0000313" key="2">
    <source>
        <dbReference type="EMBL" id="KAF2722551.1"/>
    </source>
</evidence>
<dbReference type="PANTHER" id="PTHR39599">
    <property type="entry name" value="GPI-ANCHORED PROTEIN (EUROFUNG)-RELATED-RELATED"/>
    <property type="match status" value="1"/>
</dbReference>
<organism evidence="2 3">
    <name type="scientific">Polychaeton citri CBS 116435</name>
    <dbReference type="NCBI Taxonomy" id="1314669"/>
    <lineage>
        <taxon>Eukaryota</taxon>
        <taxon>Fungi</taxon>
        <taxon>Dikarya</taxon>
        <taxon>Ascomycota</taxon>
        <taxon>Pezizomycotina</taxon>
        <taxon>Dothideomycetes</taxon>
        <taxon>Dothideomycetidae</taxon>
        <taxon>Capnodiales</taxon>
        <taxon>Capnodiaceae</taxon>
        <taxon>Polychaeton</taxon>
    </lineage>
</organism>
<dbReference type="AlphaFoldDB" id="A0A9P4URG2"/>
<dbReference type="EMBL" id="MU003781">
    <property type="protein sequence ID" value="KAF2722551.1"/>
    <property type="molecule type" value="Genomic_DNA"/>
</dbReference>
<reference evidence="2" key="1">
    <citation type="journal article" date="2020" name="Stud. Mycol.">
        <title>101 Dothideomycetes genomes: a test case for predicting lifestyles and emergence of pathogens.</title>
        <authorList>
            <person name="Haridas S."/>
            <person name="Albert R."/>
            <person name="Binder M."/>
            <person name="Bloem J."/>
            <person name="Labutti K."/>
            <person name="Salamov A."/>
            <person name="Andreopoulos B."/>
            <person name="Baker S."/>
            <person name="Barry K."/>
            <person name="Bills G."/>
            <person name="Bluhm B."/>
            <person name="Cannon C."/>
            <person name="Castanera R."/>
            <person name="Culley D."/>
            <person name="Daum C."/>
            <person name="Ezra D."/>
            <person name="Gonzalez J."/>
            <person name="Henrissat B."/>
            <person name="Kuo A."/>
            <person name="Liang C."/>
            <person name="Lipzen A."/>
            <person name="Lutzoni F."/>
            <person name="Magnuson J."/>
            <person name="Mondo S."/>
            <person name="Nolan M."/>
            <person name="Ohm R."/>
            <person name="Pangilinan J."/>
            <person name="Park H.-J."/>
            <person name="Ramirez L."/>
            <person name="Alfaro M."/>
            <person name="Sun H."/>
            <person name="Tritt A."/>
            <person name="Yoshinaga Y."/>
            <person name="Zwiers L.-H."/>
            <person name="Turgeon B."/>
            <person name="Goodwin S."/>
            <person name="Spatafora J."/>
            <person name="Crous P."/>
            <person name="Grigoriev I."/>
        </authorList>
    </citation>
    <scope>NUCLEOTIDE SEQUENCE</scope>
    <source>
        <strain evidence="2">CBS 116435</strain>
    </source>
</reference>
<evidence type="ECO:0008006" key="4">
    <source>
        <dbReference type="Google" id="ProtNLM"/>
    </source>
</evidence>